<dbReference type="GO" id="GO:0010181">
    <property type="term" value="F:FMN binding"/>
    <property type="evidence" value="ECO:0007669"/>
    <property type="project" value="InterPro"/>
</dbReference>
<accession>A0A8J3CC11</accession>
<protein>
    <submittedName>
        <fullName evidence="3">Salicylyl-CoA 5-hydroxylase</fullName>
    </submittedName>
</protein>
<dbReference type="Pfam" id="PF00724">
    <property type="entry name" value="Oxidored_FMN"/>
    <property type="match status" value="1"/>
</dbReference>
<dbReference type="SUPFAM" id="SSF51905">
    <property type="entry name" value="FAD/NAD(P)-binding domain"/>
    <property type="match status" value="1"/>
</dbReference>
<reference evidence="3" key="1">
    <citation type="journal article" date="2014" name="Int. J. Syst. Evol. Microbiol.">
        <title>Complete genome sequence of Corynebacterium casei LMG S-19264T (=DSM 44701T), isolated from a smear-ripened cheese.</title>
        <authorList>
            <consortium name="US DOE Joint Genome Institute (JGI-PGF)"/>
            <person name="Walter F."/>
            <person name="Albersmeier A."/>
            <person name="Kalinowski J."/>
            <person name="Ruckert C."/>
        </authorList>
    </citation>
    <scope>NUCLEOTIDE SEQUENCE</scope>
    <source>
        <strain evidence="3">CGMCC 4.5737</strain>
    </source>
</reference>
<reference evidence="3" key="2">
    <citation type="submission" date="2020-09" db="EMBL/GenBank/DDBJ databases">
        <authorList>
            <person name="Sun Q."/>
            <person name="Zhou Y."/>
        </authorList>
    </citation>
    <scope>NUCLEOTIDE SEQUENCE</scope>
    <source>
        <strain evidence="3">CGMCC 4.5737</strain>
    </source>
</reference>
<comment type="caution">
    <text evidence="3">The sequence shown here is derived from an EMBL/GenBank/DDBJ whole genome shotgun (WGS) entry which is preliminary data.</text>
</comment>
<feature type="domain" description="NADH:flavin oxidoreductase/NADH oxidase N-terminal" evidence="1">
    <location>
        <begin position="390"/>
        <end position="703"/>
    </location>
</feature>
<dbReference type="Gene3D" id="3.30.9.20">
    <property type="match status" value="1"/>
</dbReference>
<dbReference type="InterPro" id="IPR013785">
    <property type="entry name" value="Aldolase_TIM"/>
</dbReference>
<dbReference type="PANTHER" id="PTHR43303">
    <property type="entry name" value="NADPH DEHYDROGENASE C23G7.10C-RELATED"/>
    <property type="match status" value="1"/>
</dbReference>
<evidence type="ECO:0000259" key="2">
    <source>
        <dbReference type="Pfam" id="PF01494"/>
    </source>
</evidence>
<dbReference type="InterPro" id="IPR001155">
    <property type="entry name" value="OxRdtase_FMN_N"/>
</dbReference>
<dbReference type="InterPro" id="IPR002938">
    <property type="entry name" value="FAD-bd"/>
</dbReference>
<dbReference type="Pfam" id="PF01494">
    <property type="entry name" value="FAD_binding_3"/>
    <property type="match status" value="1"/>
</dbReference>
<dbReference type="EMBL" id="BMMK01000005">
    <property type="protein sequence ID" value="GGM46651.1"/>
    <property type="molecule type" value="Genomic_DNA"/>
</dbReference>
<dbReference type="Gene3D" id="3.50.50.60">
    <property type="entry name" value="FAD/NAD(P)-binding domain"/>
    <property type="match status" value="1"/>
</dbReference>
<dbReference type="Gene3D" id="3.20.20.70">
    <property type="entry name" value="Aldolase class I"/>
    <property type="match status" value="1"/>
</dbReference>
<keyword evidence="4" id="KW-1185">Reference proteome</keyword>
<dbReference type="AlphaFoldDB" id="A0A8J3CC11"/>
<gene>
    <name evidence="3" type="ORF">GCM10012275_17170</name>
</gene>
<dbReference type="GO" id="GO:0003959">
    <property type="term" value="F:NADPH dehydrogenase activity"/>
    <property type="evidence" value="ECO:0007669"/>
    <property type="project" value="InterPro"/>
</dbReference>
<dbReference type="RefSeq" id="WP_189055657.1">
    <property type="nucleotide sequence ID" value="NZ_BMMK01000005.1"/>
</dbReference>
<name>A0A8J3CC11_9PSEU</name>
<dbReference type="Proteomes" id="UP000637578">
    <property type="component" value="Unassembled WGS sequence"/>
</dbReference>
<dbReference type="SUPFAM" id="SSF51395">
    <property type="entry name" value="FMN-linked oxidoreductases"/>
    <property type="match status" value="1"/>
</dbReference>
<dbReference type="PRINTS" id="PR00420">
    <property type="entry name" value="RNGMNOXGNASE"/>
</dbReference>
<feature type="domain" description="FAD-binding" evidence="2">
    <location>
        <begin position="2"/>
        <end position="319"/>
    </location>
</feature>
<evidence type="ECO:0000259" key="1">
    <source>
        <dbReference type="Pfam" id="PF00724"/>
    </source>
</evidence>
<dbReference type="PANTHER" id="PTHR43303:SF3">
    <property type="entry name" value="BLR3436 PROTEIN"/>
    <property type="match status" value="1"/>
</dbReference>
<organism evidence="3 4">
    <name type="scientific">Longimycelium tulufanense</name>
    <dbReference type="NCBI Taxonomy" id="907463"/>
    <lineage>
        <taxon>Bacteria</taxon>
        <taxon>Bacillati</taxon>
        <taxon>Actinomycetota</taxon>
        <taxon>Actinomycetes</taxon>
        <taxon>Pseudonocardiales</taxon>
        <taxon>Pseudonocardiaceae</taxon>
        <taxon>Longimycelium</taxon>
    </lineage>
</organism>
<dbReference type="GO" id="GO:0050661">
    <property type="term" value="F:NADP binding"/>
    <property type="evidence" value="ECO:0007669"/>
    <property type="project" value="InterPro"/>
</dbReference>
<dbReference type="InterPro" id="IPR036188">
    <property type="entry name" value="FAD/NAD-bd_sf"/>
</dbReference>
<proteinExistence type="predicted"/>
<evidence type="ECO:0000313" key="3">
    <source>
        <dbReference type="EMBL" id="GGM46651.1"/>
    </source>
</evidence>
<evidence type="ECO:0000313" key="4">
    <source>
        <dbReference type="Proteomes" id="UP000637578"/>
    </source>
</evidence>
<dbReference type="GO" id="GO:0071949">
    <property type="term" value="F:FAD binding"/>
    <property type="evidence" value="ECO:0007669"/>
    <property type="project" value="InterPro"/>
</dbReference>
<dbReference type="InterPro" id="IPR044152">
    <property type="entry name" value="YqjM-like"/>
</dbReference>
<sequence>MKVTVLGAGPAGLYLGILLKKADPRHEVTILERNAPDATFGWGVVFSEETLGALRDADPQSYLAITDTFARWDTVDIRYQGRLLRSRGHAFSAISRKLLLAILQDRCRELGVALRFGVTLDDPASLAREADLLVGADGVHSVVRRAHADVLVTSVEPQGCKYVWFGTDLLLDAFTFIFRQTEHGLFQVHSYPFDERTSTFIVECPEHTWRRAGLDRMNTQESIAFCEKLFADDLAGHRLLSNRSCWTDFLLVRNQTWHHRNTVLLGDAAHTAHFSVGSGTKLAMEDAIALTNALIREPDPEAALVGYELERQPAVERFQRAAADSAGYFARVEHHVDLEPVQFAFHLLTRSGRVSHANLAVRDPDFVRVLDSWFAGKATGRRAALAPAPLFAPLHIGEARLPNRIARTVDLEDMDSEGKLGADAEQEIAAATRSGAGLLLTGLVAVSLDGRTSPACPTLHDDTQIDRWRSVVDTVHRGGALVGIRLGHAGRRGATRPRAQGVDIPLSSGKWPLVSASAMPYAPFCARPKAADPADMAALRVAFTAAASRARAAGFDLLELDMAQGYLLASFLSPLTNRRTDGYGGALERRLRFPLEVLHDVRVVWPRDRLLSVRLTIADWSLRGLSADEGIVAARAVAAAGADLVHVDAGQSVAEDRPEYGRGFHTVLSARVRSEARVPTLVGGHLTTLDEVNTLVAAGRADLCLLDLAESELEQQIGEAEGARPRRKVPR</sequence>